<protein>
    <submittedName>
        <fullName evidence="1">Unannotated protein</fullName>
    </submittedName>
</protein>
<evidence type="ECO:0000313" key="1">
    <source>
        <dbReference type="EMBL" id="CAB4669318.1"/>
    </source>
</evidence>
<accession>A0A6J6M8K1</accession>
<dbReference type="EMBL" id="CAEZWW010000047">
    <property type="protein sequence ID" value="CAB4669318.1"/>
    <property type="molecule type" value="Genomic_DNA"/>
</dbReference>
<name>A0A6J6M8K1_9ZZZZ</name>
<dbReference type="AlphaFoldDB" id="A0A6J6M8K1"/>
<proteinExistence type="predicted"/>
<gene>
    <name evidence="1" type="ORF">UFOPK2310_00525</name>
</gene>
<organism evidence="1">
    <name type="scientific">freshwater metagenome</name>
    <dbReference type="NCBI Taxonomy" id="449393"/>
    <lineage>
        <taxon>unclassified sequences</taxon>
        <taxon>metagenomes</taxon>
        <taxon>ecological metagenomes</taxon>
    </lineage>
</organism>
<sequence>MTILQEAEWRGLQRAHADRVQPWVTPRLERKRLGLTHPVDDFLFDYYPYSVNKLTTWHPGYGVELQGDVTEFDLHPAYQRLNNDANGITADVSQLATKADRLDLVIRLLAGTSARPAQLNCFGLHEWAMVYQTPDIRHASFPLRVTNEVVAATVDEIGLRCTHIDAYRFFTDAAKPLNIIEPTRENQPDIEQPGCLHANMDLYKYAMWFTPWVSSDLIADCFELARSARTLDMRAAPYDLIDLGYEPIRIETPDGRREYVDEQRAIAERAQQLRTKLSLTVETLRVSISEVSTTPAAHHPCAKLPI</sequence>
<reference evidence="1" key="1">
    <citation type="submission" date="2020-05" db="EMBL/GenBank/DDBJ databases">
        <authorList>
            <person name="Chiriac C."/>
            <person name="Salcher M."/>
            <person name="Ghai R."/>
            <person name="Kavagutti S V."/>
        </authorList>
    </citation>
    <scope>NUCLEOTIDE SEQUENCE</scope>
</reference>